<keyword evidence="1" id="KW-0175">Coiled coil</keyword>
<organism evidence="2 3">
    <name type="scientific">Poecilia reticulata</name>
    <name type="common">Guppy</name>
    <name type="synonym">Acanthophacelus reticulatus</name>
    <dbReference type="NCBI Taxonomy" id="8081"/>
    <lineage>
        <taxon>Eukaryota</taxon>
        <taxon>Metazoa</taxon>
        <taxon>Chordata</taxon>
        <taxon>Craniata</taxon>
        <taxon>Vertebrata</taxon>
        <taxon>Euteleostomi</taxon>
        <taxon>Actinopterygii</taxon>
        <taxon>Neopterygii</taxon>
        <taxon>Teleostei</taxon>
        <taxon>Neoteleostei</taxon>
        <taxon>Acanthomorphata</taxon>
        <taxon>Ovalentaria</taxon>
        <taxon>Atherinomorphae</taxon>
        <taxon>Cyprinodontiformes</taxon>
        <taxon>Poeciliidae</taxon>
        <taxon>Poeciliinae</taxon>
        <taxon>Poecilia</taxon>
    </lineage>
</organism>
<reference evidence="2" key="2">
    <citation type="submission" date="2025-08" db="UniProtKB">
        <authorList>
            <consortium name="Ensembl"/>
        </authorList>
    </citation>
    <scope>IDENTIFICATION</scope>
    <source>
        <strain evidence="2">Guanapo</strain>
    </source>
</reference>
<name>A0A3P9NSF5_POERE</name>
<dbReference type="GO" id="GO:0030010">
    <property type="term" value="P:establishment of cell polarity"/>
    <property type="evidence" value="ECO:0007669"/>
    <property type="project" value="TreeGrafter"/>
</dbReference>
<dbReference type="GO" id="GO:0035148">
    <property type="term" value="P:tube formation"/>
    <property type="evidence" value="ECO:0007669"/>
    <property type="project" value="TreeGrafter"/>
</dbReference>
<keyword evidence="3" id="KW-1185">Reference proteome</keyword>
<dbReference type="Proteomes" id="UP000242638">
    <property type="component" value="Unassembled WGS sequence"/>
</dbReference>
<evidence type="ECO:0000256" key="1">
    <source>
        <dbReference type="SAM" id="Coils"/>
    </source>
</evidence>
<reference evidence="2" key="3">
    <citation type="submission" date="2025-09" db="UniProtKB">
        <authorList>
            <consortium name="Ensembl"/>
        </authorList>
    </citation>
    <scope>IDENTIFICATION</scope>
    <source>
        <strain evidence="2">Guanapo</strain>
    </source>
</reference>
<sequence length="143" mass="16364">DGRSSLPAFRDLVPMNYDQSEYIQHLEAEVKFCKEELQGLKQRIRVVVVENEKLQSELKSRIVDQSLKDYPIHNSMEQLKVIHQAQTESLEAQLISLKDLSVSQKECEEVKVRLRHKEQQVAEALKADGAPRVAGLCLQCAQH</sequence>
<dbReference type="AlphaFoldDB" id="A0A3P9NSF5"/>
<dbReference type="GeneTree" id="ENSGT00940000164292"/>
<proteinExistence type="predicted"/>
<dbReference type="PANTHER" id="PTHR34343:SF1">
    <property type="entry name" value="SEROLOGICALLY DEFINED COLON CANCER ANTIGEN 8"/>
    <property type="match status" value="1"/>
</dbReference>
<dbReference type="GO" id="GO:0001764">
    <property type="term" value="P:neuron migration"/>
    <property type="evidence" value="ECO:0007669"/>
    <property type="project" value="TreeGrafter"/>
</dbReference>
<accession>A0A3P9NSF5</accession>
<dbReference type="GO" id="GO:0007098">
    <property type="term" value="P:centrosome cycle"/>
    <property type="evidence" value="ECO:0007669"/>
    <property type="project" value="InterPro"/>
</dbReference>
<evidence type="ECO:0000313" key="2">
    <source>
        <dbReference type="Ensembl" id="ENSPREP00000012506.1"/>
    </source>
</evidence>
<dbReference type="Bgee" id="ENSPREG00000008340">
    <property type="expression patterns" value="Expressed in caudal fin and 1 other cell type or tissue"/>
</dbReference>
<dbReference type="GO" id="GO:0005814">
    <property type="term" value="C:centriole"/>
    <property type="evidence" value="ECO:0007669"/>
    <property type="project" value="TreeGrafter"/>
</dbReference>
<dbReference type="InterPro" id="IPR031887">
    <property type="entry name" value="SDCCAG8"/>
</dbReference>
<dbReference type="Pfam" id="PF15964">
    <property type="entry name" value="CCCAP"/>
    <property type="match status" value="2"/>
</dbReference>
<dbReference type="Ensembl" id="ENSPRET00000012639.1">
    <property type="protein sequence ID" value="ENSPREP00000012506.1"/>
    <property type="gene ID" value="ENSPREG00000008340.1"/>
</dbReference>
<reference evidence="3" key="1">
    <citation type="submission" date="2013-11" db="EMBL/GenBank/DDBJ databases">
        <title>The genomic landscape of the Guanapo guppy.</title>
        <authorList>
            <person name="Kuenstner A."/>
            <person name="Dreyer C."/>
        </authorList>
    </citation>
    <scope>NUCLEOTIDE SEQUENCE</scope>
    <source>
        <strain evidence="3">Guanapo</strain>
    </source>
</reference>
<feature type="coiled-coil region" evidence="1">
    <location>
        <begin position="23"/>
        <end position="57"/>
    </location>
</feature>
<protein>
    <submittedName>
        <fullName evidence="2">SHH signaling and ciliogenesis regulator sdccag8</fullName>
    </submittedName>
</protein>
<dbReference type="PANTHER" id="PTHR34343">
    <property type="entry name" value="SEROLOGICALLY DEFINED COLON CANCER ANTIGEN 8"/>
    <property type="match status" value="1"/>
</dbReference>
<evidence type="ECO:0000313" key="3">
    <source>
        <dbReference type="Proteomes" id="UP000242638"/>
    </source>
</evidence>
<dbReference type="GO" id="GO:0005813">
    <property type="term" value="C:centrosome"/>
    <property type="evidence" value="ECO:0007669"/>
    <property type="project" value="InterPro"/>
</dbReference>